<dbReference type="Gene3D" id="2.60.40.1120">
    <property type="entry name" value="Carboxypeptidase-like, regulatory domain"/>
    <property type="match status" value="1"/>
</dbReference>
<keyword evidence="12" id="KW-1185">Reference proteome</keyword>
<dbReference type="GO" id="GO:0044718">
    <property type="term" value="P:siderophore transmembrane transport"/>
    <property type="evidence" value="ECO:0007669"/>
    <property type="project" value="TreeGrafter"/>
</dbReference>
<keyword evidence="3" id="KW-1134">Transmembrane beta strand</keyword>
<dbReference type="EMBL" id="AP027080">
    <property type="protein sequence ID" value="BDU72165.1"/>
    <property type="molecule type" value="Genomic_DNA"/>
</dbReference>
<evidence type="ECO:0000259" key="9">
    <source>
        <dbReference type="Pfam" id="PF07715"/>
    </source>
</evidence>
<evidence type="ECO:0000256" key="2">
    <source>
        <dbReference type="ARBA" id="ARBA00022448"/>
    </source>
</evidence>
<evidence type="ECO:0000256" key="5">
    <source>
        <dbReference type="ARBA" id="ARBA00022729"/>
    </source>
</evidence>
<keyword evidence="7" id="KW-0998">Cell outer membrane</keyword>
<accession>A0AA48GQ65</accession>
<evidence type="ECO:0000256" key="7">
    <source>
        <dbReference type="ARBA" id="ARBA00023237"/>
    </source>
</evidence>
<reference evidence="12" key="1">
    <citation type="journal article" date="2023" name="Int. J. Syst. Evol. Microbiol.">
        <title>Mesoterricola silvestris gen. nov., sp. nov., Mesoterricola sediminis sp. nov., Geothrix oryzae sp. nov., Geothrix edaphica sp. nov., Geothrix rubra sp. nov., and Geothrix limicola sp. nov., six novel members of Acidobacteriota isolated from soils.</title>
        <authorList>
            <person name="Itoh H."/>
            <person name="Sugisawa Y."/>
            <person name="Mise K."/>
            <person name="Xu Z."/>
            <person name="Kuniyasu M."/>
            <person name="Ushijima N."/>
            <person name="Kawano K."/>
            <person name="Kobayashi E."/>
            <person name="Shiratori Y."/>
            <person name="Masuda Y."/>
            <person name="Senoo K."/>
        </authorList>
    </citation>
    <scope>NUCLEOTIDE SEQUENCE [LARGE SCALE GENOMIC DNA]</scope>
    <source>
        <strain evidence="12">W79</strain>
    </source>
</reference>
<organism evidence="11 12">
    <name type="scientific">Mesoterricola silvestris</name>
    <dbReference type="NCBI Taxonomy" id="2927979"/>
    <lineage>
        <taxon>Bacteria</taxon>
        <taxon>Pseudomonadati</taxon>
        <taxon>Acidobacteriota</taxon>
        <taxon>Holophagae</taxon>
        <taxon>Holophagales</taxon>
        <taxon>Holophagaceae</taxon>
        <taxon>Mesoterricola</taxon>
    </lineage>
</organism>
<evidence type="ECO:0000256" key="6">
    <source>
        <dbReference type="ARBA" id="ARBA00023136"/>
    </source>
</evidence>
<dbReference type="InterPro" id="IPR008969">
    <property type="entry name" value="CarboxyPept-like_regulatory"/>
</dbReference>
<dbReference type="GO" id="GO:0015344">
    <property type="term" value="F:siderophore uptake transmembrane transporter activity"/>
    <property type="evidence" value="ECO:0007669"/>
    <property type="project" value="TreeGrafter"/>
</dbReference>
<evidence type="ECO:0000256" key="8">
    <source>
        <dbReference type="SAM" id="SignalP"/>
    </source>
</evidence>
<evidence type="ECO:0000313" key="12">
    <source>
        <dbReference type="Proteomes" id="UP001238179"/>
    </source>
</evidence>
<dbReference type="GO" id="GO:0009279">
    <property type="term" value="C:cell outer membrane"/>
    <property type="evidence" value="ECO:0007669"/>
    <property type="project" value="UniProtKB-SubCell"/>
</dbReference>
<feature type="chain" id="PRO_5041239521" evidence="8">
    <location>
        <begin position="21"/>
        <end position="1058"/>
    </location>
</feature>
<gene>
    <name evidence="11" type="ORF">METEAL_13390</name>
</gene>
<dbReference type="InterPro" id="IPR057601">
    <property type="entry name" value="Oar-like_b-barrel"/>
</dbReference>
<dbReference type="InterPro" id="IPR039426">
    <property type="entry name" value="TonB-dep_rcpt-like"/>
</dbReference>
<evidence type="ECO:0000259" key="10">
    <source>
        <dbReference type="Pfam" id="PF25183"/>
    </source>
</evidence>
<dbReference type="KEGG" id="msil:METEAL_13390"/>
<keyword evidence="6" id="KW-0472">Membrane</keyword>
<keyword evidence="4" id="KW-0812">Transmembrane</keyword>
<comment type="subcellular location">
    <subcellularLocation>
        <location evidence="1">Cell outer membrane</location>
        <topology evidence="1">Multi-pass membrane protein</topology>
    </subcellularLocation>
</comment>
<proteinExistence type="predicted"/>
<evidence type="ECO:0000256" key="1">
    <source>
        <dbReference type="ARBA" id="ARBA00004571"/>
    </source>
</evidence>
<dbReference type="InterPro" id="IPR012910">
    <property type="entry name" value="Plug_dom"/>
</dbReference>
<dbReference type="InterPro" id="IPR036942">
    <property type="entry name" value="Beta-barrel_TonB_sf"/>
</dbReference>
<dbReference type="SUPFAM" id="SSF56935">
    <property type="entry name" value="Porins"/>
    <property type="match status" value="1"/>
</dbReference>
<feature type="domain" description="TonB-dependent transporter Oar-like beta-barrel" evidence="10">
    <location>
        <begin position="368"/>
        <end position="615"/>
    </location>
</feature>
<dbReference type="Gene3D" id="2.40.170.20">
    <property type="entry name" value="TonB-dependent receptor, beta-barrel domain"/>
    <property type="match status" value="1"/>
</dbReference>
<dbReference type="PANTHER" id="PTHR30069">
    <property type="entry name" value="TONB-DEPENDENT OUTER MEMBRANE RECEPTOR"/>
    <property type="match status" value="1"/>
</dbReference>
<dbReference type="Pfam" id="PF07715">
    <property type="entry name" value="Plug"/>
    <property type="match status" value="1"/>
</dbReference>
<feature type="signal peptide" evidence="8">
    <location>
        <begin position="1"/>
        <end position="20"/>
    </location>
</feature>
<sequence>MRISNRFTTLAMLLATSALGAQEVTSTITGHVTDDKNAPIAGAAVRITGASLMGERVIKTGADGSYRASLLPGGNYVITVWADGYIGKKIELRIAAGGTIKQDAKLNSQAGAQKVQGATVEVVGTSTTQKDKTETGMQTSFSQETIATLTGADPYGVLTLAPGVAGTDMTHISIRGGGQQGVNYMVDGMAAYDGLTSGGRLDMFTLSDLIESTAVVQSPLNAKTGNTSSGLVSQVTRRGSNEFKGSIRAKLSKGGDVAGGSFVNGSWVANDTPLNNRLGVPNATNHPAYVDSLNRTYEITISGPIIPNRLTFTYGTRLTPDVLSSATATQVTANGGGYVPFGGVNYRAETYQEGGTRYFTSGSTFNQYSLFYQINENHQVEYKYSEVNKTQAATTVGSNPQTGVSGNDRFFQQLYGLSYHGLLGNNQIIEIRYGVNRSDSLYFAGPNSPITLYSGSASNTNLISMYNQGKTYVLDGGTADTAPDSRKIRSILVNYNAFKDWHGQHIIDAGFERQEPIWGTPSRGPSYPTRYYIPGQIASSVGGAYGGQFIVFNRAATAANLGGSGNVNVALVPRMQVLEGLESATVRSPNDSFYINDLWTLNNHWSVMAGLRYDHLKIVDPESVKADAKTLSPRFEVKYDLLGNQTRVLNFSFGQFRGLVNGRSYRNFVVTRLEQATQKYWIGTAPTGNPNSPYLVDYAAIHNAANYEAQGSTFVNHQSFRIDPGFKPELNTEMTLGYRRNLIQGGWWSLTLIQRKYTDLGYTEPDISKTIQIYNVMDPSITQQSYLRTLKNDPDGFKMFRSVEYEFQVPLSPSLTLGGNYTWARTVGNNLWNDDNGSASNQGYTNAGDFRESYRAMGYTDSQFRPTGVLPNSVEHSARLQISYAMTRGKWSSNIALQGAYASGFHESLISKVTTSPSGASIGVSMVPGLTSSADIPTIVPIYTNGRGRYTAPDTYNWNLQYNVKVALMNKVELETQIRVNNVFNHLYQSTVTGRSSTYYYGNSLSNTTNSNTGSVVNQTYADIYNGYRMDGSQAKTWGTASYGTGARYVTADVILRF</sequence>
<keyword evidence="2" id="KW-0813">Transport</keyword>
<dbReference type="Pfam" id="PF25183">
    <property type="entry name" value="OMP_b-brl_4"/>
    <property type="match status" value="1"/>
</dbReference>
<keyword evidence="5 8" id="KW-0732">Signal</keyword>
<dbReference type="SUPFAM" id="SSF49464">
    <property type="entry name" value="Carboxypeptidase regulatory domain-like"/>
    <property type="match status" value="1"/>
</dbReference>
<protein>
    <submittedName>
        <fullName evidence="11">Membrane protein</fullName>
    </submittedName>
</protein>
<dbReference type="Pfam" id="PF13620">
    <property type="entry name" value="CarboxypepD_reg"/>
    <property type="match status" value="1"/>
</dbReference>
<dbReference type="RefSeq" id="WP_316415072.1">
    <property type="nucleotide sequence ID" value="NZ_AP027080.1"/>
</dbReference>
<dbReference type="Gene3D" id="2.170.130.10">
    <property type="entry name" value="TonB-dependent receptor, plug domain"/>
    <property type="match status" value="1"/>
</dbReference>
<evidence type="ECO:0000313" key="11">
    <source>
        <dbReference type="EMBL" id="BDU72165.1"/>
    </source>
</evidence>
<name>A0AA48GQ65_9BACT</name>
<evidence type="ECO:0000256" key="4">
    <source>
        <dbReference type="ARBA" id="ARBA00022692"/>
    </source>
</evidence>
<dbReference type="AlphaFoldDB" id="A0AA48GQ65"/>
<evidence type="ECO:0000256" key="3">
    <source>
        <dbReference type="ARBA" id="ARBA00022452"/>
    </source>
</evidence>
<dbReference type="InterPro" id="IPR037066">
    <property type="entry name" value="Plug_dom_sf"/>
</dbReference>
<dbReference type="PANTHER" id="PTHR30069:SF29">
    <property type="entry name" value="HEMOGLOBIN AND HEMOGLOBIN-HAPTOGLOBIN-BINDING PROTEIN 1-RELATED"/>
    <property type="match status" value="1"/>
</dbReference>
<dbReference type="Proteomes" id="UP001238179">
    <property type="component" value="Chromosome"/>
</dbReference>
<feature type="domain" description="TonB-dependent receptor plug" evidence="9">
    <location>
        <begin position="135"/>
        <end position="230"/>
    </location>
</feature>